<reference evidence="3" key="1">
    <citation type="submission" date="2015-08" db="EMBL/GenBank/DDBJ databases">
        <title>Vibrio galatheae sp. nov., a novel member of the Vibrionaceae family isolated from the Solomon Islands.</title>
        <authorList>
            <person name="Giubergia S."/>
            <person name="Machado H."/>
            <person name="Mateiu R.V."/>
            <person name="Gram L."/>
        </authorList>
    </citation>
    <scope>NUCLEOTIDE SEQUENCE [LARGE SCALE GENOMIC DNA]</scope>
    <source>
        <strain evidence="3">DSM 19584</strain>
    </source>
</reference>
<dbReference type="Gene3D" id="3.90.1200.10">
    <property type="match status" value="1"/>
</dbReference>
<accession>A0A0M0HND8</accession>
<dbReference type="InterPro" id="IPR015897">
    <property type="entry name" value="CHK_kinase-like"/>
</dbReference>
<dbReference type="InterPro" id="IPR002575">
    <property type="entry name" value="Aminoglycoside_PTrfase"/>
</dbReference>
<evidence type="ECO:0000259" key="1">
    <source>
        <dbReference type="SMART" id="SM00587"/>
    </source>
</evidence>
<name>A0A0M0HND8_VIBNE</name>
<comment type="caution">
    <text evidence="2">The sequence shown here is derived from an EMBL/GenBank/DDBJ whole genome shotgun (WGS) entry which is preliminary data.</text>
</comment>
<dbReference type="SUPFAM" id="SSF56112">
    <property type="entry name" value="Protein kinase-like (PK-like)"/>
    <property type="match status" value="1"/>
</dbReference>
<gene>
    <name evidence="2" type="ORF">AKJ17_11080</name>
</gene>
<dbReference type="STRING" id="693.AKJ17_11080"/>
<dbReference type="OrthoDB" id="9769860at2"/>
<dbReference type="Pfam" id="PF01636">
    <property type="entry name" value="APH"/>
    <property type="match status" value="1"/>
</dbReference>
<sequence length="323" mass="37494">MELDHYLSVINKLGLNTILRAEKLQVLWGGYGELVRLFVDDTSIVIKHVRLPKPESHPRGWNTDLSHQRKLKSYQVELYWYQNYASQMNSESPVPNALLVEQKPNEWLLVMEDLHQRGFTQVCKKATKTHLGACLRWLAYFHAQHIQNKGEGIWPSGTYWHLETRPDEFDALTDLPLKTMAEKIDSVLKHAPYQTLVHGDAKLANFCFTESGEQAAAVDFQYVGKGCAMKDVALFMSSAVEPEYCTQMESWVLDEYFSHLRAALKEMRPDIQADEVEKNWRPLFAIAWADFQRFVKGWSPEHWKINEYTESLKNKALKQLKAY</sequence>
<dbReference type="PANTHER" id="PTHR11012:SF30">
    <property type="entry name" value="PROTEIN KINASE-LIKE DOMAIN-CONTAINING"/>
    <property type="match status" value="1"/>
</dbReference>
<evidence type="ECO:0000313" key="2">
    <source>
        <dbReference type="EMBL" id="KOO03352.1"/>
    </source>
</evidence>
<organism evidence="2 3">
    <name type="scientific">Vibrio nereis</name>
    <dbReference type="NCBI Taxonomy" id="693"/>
    <lineage>
        <taxon>Bacteria</taxon>
        <taxon>Pseudomonadati</taxon>
        <taxon>Pseudomonadota</taxon>
        <taxon>Gammaproteobacteria</taxon>
        <taxon>Vibrionales</taxon>
        <taxon>Vibrionaceae</taxon>
        <taxon>Vibrio</taxon>
    </lineage>
</organism>
<dbReference type="RefSeq" id="WP_053396138.1">
    <property type="nucleotide sequence ID" value="NZ_LHPJ01000008.1"/>
</dbReference>
<proteinExistence type="predicted"/>
<keyword evidence="3" id="KW-1185">Reference proteome</keyword>
<protein>
    <recommendedName>
        <fullName evidence="1">CHK kinase-like domain-containing protein</fullName>
    </recommendedName>
</protein>
<dbReference type="AlphaFoldDB" id="A0A0M0HND8"/>
<evidence type="ECO:0000313" key="3">
    <source>
        <dbReference type="Proteomes" id="UP000037515"/>
    </source>
</evidence>
<dbReference type="SMART" id="SM00587">
    <property type="entry name" value="CHK"/>
    <property type="match status" value="1"/>
</dbReference>
<feature type="domain" description="CHK kinase-like" evidence="1">
    <location>
        <begin position="109"/>
        <end position="266"/>
    </location>
</feature>
<dbReference type="Proteomes" id="UP000037515">
    <property type="component" value="Unassembled WGS sequence"/>
</dbReference>
<dbReference type="PANTHER" id="PTHR11012">
    <property type="entry name" value="PROTEIN KINASE-LIKE DOMAIN-CONTAINING"/>
    <property type="match status" value="1"/>
</dbReference>
<dbReference type="InterPro" id="IPR011009">
    <property type="entry name" value="Kinase-like_dom_sf"/>
</dbReference>
<dbReference type="EMBL" id="LHPJ01000008">
    <property type="protein sequence ID" value="KOO03352.1"/>
    <property type="molecule type" value="Genomic_DNA"/>
</dbReference>
<dbReference type="PATRIC" id="fig|693.5.peg.2271"/>